<keyword evidence="8" id="KW-1185">Reference proteome</keyword>
<dbReference type="Gene3D" id="3.40.50.10440">
    <property type="entry name" value="Dihydroxyacetone kinase, domain 1"/>
    <property type="match status" value="1"/>
</dbReference>
<keyword evidence="2" id="KW-0547">Nucleotide-binding</keyword>
<dbReference type="InterPro" id="IPR050861">
    <property type="entry name" value="Dihydroxyacetone_Kinase"/>
</dbReference>
<gene>
    <name evidence="7" type="ORF">GCM10022256_13080</name>
</gene>
<evidence type="ECO:0000259" key="5">
    <source>
        <dbReference type="PROSITE" id="PS51480"/>
    </source>
</evidence>
<dbReference type="InterPro" id="IPR036117">
    <property type="entry name" value="DhaL_dom_sf"/>
</dbReference>
<dbReference type="SUPFAM" id="SSF82549">
    <property type="entry name" value="DAK1/DegV-like"/>
    <property type="match status" value="1"/>
</dbReference>
<dbReference type="Pfam" id="PF02734">
    <property type="entry name" value="Dak2"/>
    <property type="match status" value="1"/>
</dbReference>
<evidence type="ECO:0000256" key="4">
    <source>
        <dbReference type="ARBA" id="ARBA00022840"/>
    </source>
</evidence>
<evidence type="ECO:0000256" key="1">
    <source>
        <dbReference type="ARBA" id="ARBA00022679"/>
    </source>
</evidence>
<dbReference type="InterPro" id="IPR004006">
    <property type="entry name" value="DhaK_dom"/>
</dbReference>
<dbReference type="GO" id="GO:0016301">
    <property type="term" value="F:kinase activity"/>
    <property type="evidence" value="ECO:0007669"/>
    <property type="project" value="UniProtKB-KW"/>
</dbReference>
<dbReference type="EMBL" id="BAABAU010000001">
    <property type="protein sequence ID" value="GAA4265696.1"/>
    <property type="molecule type" value="Genomic_DNA"/>
</dbReference>
<dbReference type="PANTHER" id="PTHR28629:SF4">
    <property type="entry name" value="TRIOKINASE_FMN CYCLASE"/>
    <property type="match status" value="1"/>
</dbReference>
<evidence type="ECO:0000256" key="3">
    <source>
        <dbReference type="ARBA" id="ARBA00022777"/>
    </source>
</evidence>
<dbReference type="Gene3D" id="3.30.1180.20">
    <property type="entry name" value="Dihydroxyacetone kinase, domain 2"/>
    <property type="match status" value="1"/>
</dbReference>
<dbReference type="Gene3D" id="1.25.40.340">
    <property type="match status" value="1"/>
</dbReference>
<dbReference type="RefSeq" id="WP_344794281.1">
    <property type="nucleotide sequence ID" value="NZ_BAABAU010000001.1"/>
</dbReference>
<dbReference type="PROSITE" id="PS51481">
    <property type="entry name" value="DHAK"/>
    <property type="match status" value="1"/>
</dbReference>
<feature type="domain" description="DhaL" evidence="5">
    <location>
        <begin position="385"/>
        <end position="587"/>
    </location>
</feature>
<evidence type="ECO:0000313" key="7">
    <source>
        <dbReference type="EMBL" id="GAA4265696.1"/>
    </source>
</evidence>
<dbReference type="NCBIfam" id="NF011049">
    <property type="entry name" value="PRK14479.1"/>
    <property type="match status" value="1"/>
</dbReference>
<proteinExistence type="predicted"/>
<keyword evidence="3 7" id="KW-0418">Kinase</keyword>
<dbReference type="InterPro" id="IPR004007">
    <property type="entry name" value="DhaL_dom"/>
</dbReference>
<reference evidence="8" key="1">
    <citation type="journal article" date="2019" name="Int. J. Syst. Evol. Microbiol.">
        <title>The Global Catalogue of Microorganisms (GCM) 10K type strain sequencing project: providing services to taxonomists for standard genome sequencing and annotation.</title>
        <authorList>
            <consortium name="The Broad Institute Genomics Platform"/>
            <consortium name="The Broad Institute Genome Sequencing Center for Infectious Disease"/>
            <person name="Wu L."/>
            <person name="Ma J."/>
        </authorList>
    </citation>
    <scope>NUCLEOTIDE SEQUENCE [LARGE SCALE GENOMIC DNA]</scope>
    <source>
        <strain evidence="8">JCM 17442</strain>
    </source>
</reference>
<dbReference type="PROSITE" id="PS51480">
    <property type="entry name" value="DHAL"/>
    <property type="match status" value="1"/>
</dbReference>
<organism evidence="7 8">
    <name type="scientific">Frondihabitans peucedani</name>
    <dbReference type="NCBI Taxonomy" id="598626"/>
    <lineage>
        <taxon>Bacteria</taxon>
        <taxon>Bacillati</taxon>
        <taxon>Actinomycetota</taxon>
        <taxon>Actinomycetes</taxon>
        <taxon>Micrococcales</taxon>
        <taxon>Microbacteriaceae</taxon>
        <taxon>Frondihabitans</taxon>
    </lineage>
</organism>
<dbReference type="SUPFAM" id="SSF101473">
    <property type="entry name" value="DhaL-like"/>
    <property type="match status" value="1"/>
</dbReference>
<evidence type="ECO:0000256" key="2">
    <source>
        <dbReference type="ARBA" id="ARBA00022741"/>
    </source>
</evidence>
<evidence type="ECO:0000313" key="8">
    <source>
        <dbReference type="Proteomes" id="UP001501594"/>
    </source>
</evidence>
<comment type="caution">
    <text evidence="7">The sequence shown here is derived from an EMBL/GenBank/DDBJ whole genome shotgun (WGS) entry which is preliminary data.</text>
</comment>
<keyword evidence="1" id="KW-0808">Transferase</keyword>
<protein>
    <submittedName>
        <fullName evidence="7">Dihydroxyacetone kinase family protein</fullName>
    </submittedName>
</protein>
<accession>A0ABP8E0G1</accession>
<keyword evidence="4" id="KW-0067">ATP-binding</keyword>
<feature type="domain" description="DhaK" evidence="6">
    <location>
        <begin position="7"/>
        <end position="332"/>
    </location>
</feature>
<dbReference type="Proteomes" id="UP001501594">
    <property type="component" value="Unassembled WGS sequence"/>
</dbReference>
<dbReference type="Pfam" id="PF02733">
    <property type="entry name" value="Dak1"/>
    <property type="match status" value="1"/>
</dbReference>
<sequence length="597" mass="61071">MTRLWNDPQEFVDEMVEGFVLANQGYVRRVRGGVTRSTASPEPEVSLVIGGGSGHYPAFAGLVGPGLAHGAAMGNLFASPSSTQVESVVRASDRGRGVLLSYGNYAGDVLNFTAAQDAVRADGIDCRTVLVTDDIFSAAPDSRATRRGIAGDLTVFKTAGAAAAAAYDLDDVERVAILTNDRTRSMGVAFTGCTLPGADEPLFSVPEGRMAIGLGIHGEPGIDETDIPSADGLAELFVEHLLADAEIPEGVDPATARVVPILNGLGSVKTEELFVVFRSLVKRLGERGVTLVDPQVGEFCTSFDMAGASLTLLWLDDELERLWTAPADTPAFRRGVVPTGAGVSASDAPSAAAAAAITDLDAEGQRDDAGADVPDSSAESRQTATRIAGLLRLVSDTVSENAAEWGRLDSVAGDGDHGIGMQRGATAALEAAESAERAGAGARTLLTRAAAAWADRAGGTSGALWGVILRSLASELSDETVPSAGDIVVGAVRGRDSVMSVGGAAVGDKTMIDALVPFTEALDAAVSGGASLADAWQDAADAAERGAESTTGLVARLGRAKTHGDRAAGSPDPGAVSFAALARAVANTLKNDTEEES</sequence>
<dbReference type="SMART" id="SM01120">
    <property type="entry name" value="Dak2"/>
    <property type="match status" value="1"/>
</dbReference>
<evidence type="ECO:0000259" key="6">
    <source>
        <dbReference type="PROSITE" id="PS51481"/>
    </source>
</evidence>
<name>A0ABP8E0G1_9MICO</name>
<dbReference type="PANTHER" id="PTHR28629">
    <property type="entry name" value="TRIOKINASE/FMN CYCLASE"/>
    <property type="match status" value="1"/>
</dbReference>